<dbReference type="AlphaFoldDB" id="A0AA37XEY7"/>
<name>A0AA37XEY7_9MICO</name>
<reference evidence="2" key="1">
    <citation type="journal article" date="2014" name="Int. J. Syst. Evol. Microbiol.">
        <title>Complete genome sequence of Corynebacterium casei LMG S-19264T (=DSM 44701T), isolated from a smear-ripened cheese.</title>
        <authorList>
            <consortium name="US DOE Joint Genome Institute (JGI-PGF)"/>
            <person name="Walter F."/>
            <person name="Albersmeier A."/>
            <person name="Kalinowski J."/>
            <person name="Ruckert C."/>
        </authorList>
    </citation>
    <scope>NUCLEOTIDE SEQUENCE</scope>
    <source>
        <strain evidence="2">NBRC 112290</strain>
    </source>
</reference>
<dbReference type="InterPro" id="IPR023100">
    <property type="entry name" value="D-aminoacylase_insert_dom_sf"/>
</dbReference>
<evidence type="ECO:0000259" key="1">
    <source>
        <dbReference type="Pfam" id="PF07969"/>
    </source>
</evidence>
<evidence type="ECO:0000313" key="2">
    <source>
        <dbReference type="EMBL" id="GMA32113.1"/>
    </source>
</evidence>
<accession>A0AA37XEY7</accession>
<dbReference type="RefSeq" id="WP_284250820.1">
    <property type="nucleotide sequence ID" value="NZ_BSUM01000001.1"/>
</dbReference>
<dbReference type="InterPro" id="IPR013108">
    <property type="entry name" value="Amidohydro_3"/>
</dbReference>
<reference evidence="2" key="2">
    <citation type="submission" date="2023-02" db="EMBL/GenBank/DDBJ databases">
        <authorList>
            <person name="Sun Q."/>
            <person name="Mori K."/>
        </authorList>
    </citation>
    <scope>NUCLEOTIDE SEQUENCE</scope>
    <source>
        <strain evidence="2">NBRC 112290</strain>
    </source>
</reference>
<dbReference type="GO" id="GO:0016811">
    <property type="term" value="F:hydrolase activity, acting on carbon-nitrogen (but not peptide) bonds, in linear amides"/>
    <property type="evidence" value="ECO:0007669"/>
    <property type="project" value="InterPro"/>
</dbReference>
<dbReference type="Proteomes" id="UP001157161">
    <property type="component" value="Unassembled WGS sequence"/>
</dbReference>
<feature type="domain" description="Amidohydrolase 3" evidence="1">
    <location>
        <begin position="31"/>
        <end position="257"/>
    </location>
</feature>
<dbReference type="Pfam" id="PF07969">
    <property type="entry name" value="Amidohydro_3"/>
    <property type="match status" value="1"/>
</dbReference>
<evidence type="ECO:0000313" key="3">
    <source>
        <dbReference type="Proteomes" id="UP001157161"/>
    </source>
</evidence>
<dbReference type="Gene3D" id="3.30.1490.130">
    <property type="entry name" value="D-aminoacylase. Domain 3"/>
    <property type="match status" value="1"/>
</dbReference>
<gene>
    <name evidence="2" type="ORF">GCM10025875_21050</name>
</gene>
<dbReference type="Gene3D" id="3.20.20.140">
    <property type="entry name" value="Metal-dependent hydrolases"/>
    <property type="match status" value="1"/>
</dbReference>
<protein>
    <recommendedName>
        <fullName evidence="1">Amidohydrolase 3 domain-containing protein</fullName>
    </recommendedName>
</protein>
<dbReference type="InterPro" id="IPR011059">
    <property type="entry name" value="Metal-dep_hydrolase_composite"/>
</dbReference>
<dbReference type="SUPFAM" id="SSF51556">
    <property type="entry name" value="Metallo-dependent hydrolases"/>
    <property type="match status" value="1"/>
</dbReference>
<dbReference type="SUPFAM" id="SSF51338">
    <property type="entry name" value="Composite domain of metallo-dependent hydrolases"/>
    <property type="match status" value="1"/>
</dbReference>
<keyword evidence="3" id="KW-1185">Reference proteome</keyword>
<organism evidence="2 3">
    <name type="scientific">Litorihabitans aurantiacus</name>
    <dbReference type="NCBI Taxonomy" id="1930061"/>
    <lineage>
        <taxon>Bacteria</taxon>
        <taxon>Bacillati</taxon>
        <taxon>Actinomycetota</taxon>
        <taxon>Actinomycetes</taxon>
        <taxon>Micrococcales</taxon>
        <taxon>Beutenbergiaceae</taxon>
        <taxon>Litorihabitans</taxon>
    </lineage>
</organism>
<dbReference type="InterPro" id="IPR032466">
    <property type="entry name" value="Metal_Hydrolase"/>
</dbReference>
<comment type="caution">
    <text evidence="2">The sequence shown here is derived from an EMBL/GenBank/DDBJ whole genome shotgun (WGS) entry which is preliminary data.</text>
</comment>
<dbReference type="Gene3D" id="2.30.40.10">
    <property type="entry name" value="Urease, subunit C, domain 1"/>
    <property type="match status" value="1"/>
</dbReference>
<dbReference type="EMBL" id="BSUM01000001">
    <property type="protein sequence ID" value="GMA32113.1"/>
    <property type="molecule type" value="Genomic_DNA"/>
</dbReference>
<sequence>MNFPVNAGRADELLALFEATRAEGVEVTMDTYPYLAGGTTLAALMPGWASAGGPDALLARLADATVRARIARALENGESDGAHLVPVDWSAIEIAGVGRAELAGAVGHSVAEVAAMRGQDPTDVALDLVVADDLATTILMHVGDEANVRTMMRDPGHCGGSDGLFVGDRPHPRGWGTFARYLARYVRELGVLTLPEAVEHLAARPARVVGLTDRGVLREGAVADLVLLDPATVTDRATYADPRQLATGVTGVWLEGRAAWRDGQVVDARAGRALRVV</sequence>
<proteinExistence type="predicted"/>